<comment type="caution">
    <text evidence="3">The sequence shown here is derived from an EMBL/GenBank/DDBJ whole genome shotgun (WGS) entry which is preliminary data.</text>
</comment>
<organism evidence="3 4">
    <name type="scientific">Solirubrobacter pauli</name>
    <dbReference type="NCBI Taxonomy" id="166793"/>
    <lineage>
        <taxon>Bacteria</taxon>
        <taxon>Bacillati</taxon>
        <taxon>Actinomycetota</taxon>
        <taxon>Thermoleophilia</taxon>
        <taxon>Solirubrobacterales</taxon>
        <taxon>Solirubrobacteraceae</taxon>
        <taxon>Solirubrobacter</taxon>
    </lineage>
</organism>
<reference evidence="3 4" key="1">
    <citation type="submission" date="2018-10" db="EMBL/GenBank/DDBJ databases">
        <title>Genomic Encyclopedia of Archaeal and Bacterial Type Strains, Phase II (KMG-II): from individual species to whole genera.</title>
        <authorList>
            <person name="Goeker M."/>
        </authorList>
    </citation>
    <scope>NUCLEOTIDE SEQUENCE [LARGE SCALE GENOMIC DNA]</scope>
    <source>
        <strain evidence="3 4">DSM 14954</strain>
    </source>
</reference>
<keyword evidence="4" id="KW-1185">Reference proteome</keyword>
<dbReference type="GO" id="GO:0030288">
    <property type="term" value="C:outer membrane-bounded periplasmic space"/>
    <property type="evidence" value="ECO:0007669"/>
    <property type="project" value="TreeGrafter"/>
</dbReference>
<dbReference type="PANTHER" id="PTHR40274">
    <property type="entry name" value="VIRGINIAMYCIN B LYASE"/>
    <property type="match status" value="1"/>
</dbReference>
<feature type="chain" id="PRO_5025011425" evidence="2">
    <location>
        <begin position="22"/>
        <end position="590"/>
    </location>
</feature>
<dbReference type="OrthoDB" id="9812926at2"/>
<accession>A0A660L0P3</accession>
<feature type="signal peptide" evidence="2">
    <location>
        <begin position="1"/>
        <end position="21"/>
    </location>
</feature>
<dbReference type="InterPro" id="IPR051344">
    <property type="entry name" value="Vgb"/>
</dbReference>
<gene>
    <name evidence="3" type="ORF">C8N24_4809</name>
</gene>
<evidence type="ECO:0000256" key="2">
    <source>
        <dbReference type="SAM" id="SignalP"/>
    </source>
</evidence>
<dbReference type="EMBL" id="RBIL01000002">
    <property type="protein sequence ID" value="RKQ86794.1"/>
    <property type="molecule type" value="Genomic_DNA"/>
</dbReference>
<evidence type="ECO:0000313" key="4">
    <source>
        <dbReference type="Proteomes" id="UP000278962"/>
    </source>
</evidence>
<sequence length="590" mass="59666">MRPLRHLLALLALLVMAPAAAAQPQVTPIHGLGGAPDALVAGPDGAIWASLPADPGRIARITTAGSVVYAGAGGLGGFPPNGRPSGVTSLNGALWFALADGLARLRPGTPVVTVAPKAGRPTSLTPGADGALWMTAGAAIARLTPDALELSYPVAGETRAITAAPDGALWFAEGSRLGRITTAGALTYRPVAGASPTALAADATGAIWYAQGTVVHRLDDPEAYAVGTPVTALTSGPDGALWAAVDGGVARIVPGQPITVIDLVAGARALTAGPDGHVWVALDRAPYLIKLSVPPAVSGVAVADGALTGTVNTNGLEAVVAVEVRDAGGAWRAHARTELYGTTSARTVRLALPELAPGEHAVRLTATSAAGSTASAPFTVGERAVVPDPTPTATPLPNVSPTPTAAPDVPAPGPVEGRTVAVEVVSGTVGYRAPDAKTYTQLTGTAVLPLGVLLDTTDGRVRVSAQVDGATQRGTFNGGKFSVTQTTTGMTELALAGPLACSARERATASTLAKKKKKKRSLWGKDSGGSFRTRGNGSVATVRGTEWRTEDTCAGTTVYVREGAVSVWPRRGGRSTLVRAGQRRFSPRPG</sequence>
<dbReference type="RefSeq" id="WP_121254823.1">
    <property type="nucleotide sequence ID" value="NZ_RBIL01000002.1"/>
</dbReference>
<dbReference type="AlphaFoldDB" id="A0A660L0P3"/>
<evidence type="ECO:0000256" key="1">
    <source>
        <dbReference type="SAM" id="MobiDB-lite"/>
    </source>
</evidence>
<dbReference type="SUPFAM" id="SSF63829">
    <property type="entry name" value="Calcium-dependent phosphotriesterase"/>
    <property type="match status" value="1"/>
</dbReference>
<dbReference type="PANTHER" id="PTHR40274:SF3">
    <property type="entry name" value="VIRGINIAMYCIN B LYASE"/>
    <property type="match status" value="1"/>
</dbReference>
<dbReference type="InterPro" id="IPR015943">
    <property type="entry name" value="WD40/YVTN_repeat-like_dom_sf"/>
</dbReference>
<keyword evidence="3" id="KW-0456">Lyase</keyword>
<dbReference type="Proteomes" id="UP000278962">
    <property type="component" value="Unassembled WGS sequence"/>
</dbReference>
<feature type="region of interest" description="Disordered" evidence="1">
    <location>
        <begin position="516"/>
        <end position="538"/>
    </location>
</feature>
<proteinExistence type="predicted"/>
<feature type="region of interest" description="Disordered" evidence="1">
    <location>
        <begin position="388"/>
        <end position="414"/>
    </location>
</feature>
<evidence type="ECO:0000313" key="3">
    <source>
        <dbReference type="EMBL" id="RKQ86794.1"/>
    </source>
</evidence>
<dbReference type="Pfam" id="PF24684">
    <property type="entry name" value="Vgb_lyase"/>
    <property type="match status" value="1"/>
</dbReference>
<protein>
    <submittedName>
        <fullName evidence="3">Streptogramin lyase</fullName>
    </submittedName>
</protein>
<keyword evidence="2" id="KW-0732">Signal</keyword>
<feature type="compositionally biased region" description="Pro residues" evidence="1">
    <location>
        <begin position="388"/>
        <end position="400"/>
    </location>
</feature>
<dbReference type="Gene3D" id="2.130.10.10">
    <property type="entry name" value="YVTN repeat-like/Quinoprotein amine dehydrogenase"/>
    <property type="match status" value="1"/>
</dbReference>
<dbReference type="GO" id="GO:0016829">
    <property type="term" value="F:lyase activity"/>
    <property type="evidence" value="ECO:0007669"/>
    <property type="project" value="UniProtKB-KW"/>
</dbReference>
<name>A0A660L0P3_9ACTN</name>